<evidence type="ECO:0000256" key="3">
    <source>
        <dbReference type="ARBA" id="ARBA00022692"/>
    </source>
</evidence>
<dbReference type="eggNOG" id="COG4603">
    <property type="taxonomic scope" value="Bacteria"/>
</dbReference>
<dbReference type="STRING" id="759851.SAMN04244570_2334"/>
<gene>
    <name evidence="7" type="ORF">HMPREF9372_0582</name>
</gene>
<proteinExistence type="predicted"/>
<keyword evidence="5 6" id="KW-0472">Membrane</keyword>
<feature type="transmembrane region" description="Helical" evidence="6">
    <location>
        <begin position="12"/>
        <end position="33"/>
    </location>
</feature>
<feature type="transmembrane region" description="Helical" evidence="6">
    <location>
        <begin position="139"/>
        <end position="160"/>
    </location>
</feature>
<dbReference type="Proteomes" id="UP000005316">
    <property type="component" value="Unassembled WGS sequence"/>
</dbReference>
<dbReference type="GO" id="GO:0022857">
    <property type="term" value="F:transmembrane transporter activity"/>
    <property type="evidence" value="ECO:0007669"/>
    <property type="project" value="InterPro"/>
</dbReference>
<dbReference type="InterPro" id="IPR001851">
    <property type="entry name" value="ABC_transp_permease"/>
</dbReference>
<evidence type="ECO:0000256" key="6">
    <source>
        <dbReference type="SAM" id="Phobius"/>
    </source>
</evidence>
<dbReference type="CDD" id="cd06580">
    <property type="entry name" value="TM_PBP1_transp_TpRbsC_like"/>
    <property type="match status" value="1"/>
</dbReference>
<comment type="caution">
    <text evidence="7">The sequence shown here is derived from an EMBL/GenBank/DDBJ whole genome shotgun (WGS) entry which is preliminary data.</text>
</comment>
<feature type="transmembrane region" description="Helical" evidence="6">
    <location>
        <begin position="114"/>
        <end position="133"/>
    </location>
</feature>
<evidence type="ECO:0000256" key="5">
    <source>
        <dbReference type="ARBA" id="ARBA00023136"/>
    </source>
</evidence>
<feature type="transmembrane region" description="Helical" evidence="6">
    <location>
        <begin position="63"/>
        <end position="84"/>
    </location>
</feature>
<feature type="transmembrane region" description="Helical" evidence="6">
    <location>
        <begin position="193"/>
        <end position="211"/>
    </location>
</feature>
<evidence type="ECO:0000313" key="7">
    <source>
        <dbReference type="EMBL" id="EGQ27461.1"/>
    </source>
</evidence>
<feature type="transmembrane region" description="Helical" evidence="6">
    <location>
        <begin position="321"/>
        <end position="343"/>
    </location>
</feature>
<feature type="transmembrane region" description="Helical" evidence="6">
    <location>
        <begin position="90"/>
        <end position="107"/>
    </location>
</feature>
<reference evidence="7 8" key="1">
    <citation type="submission" date="2011-04" db="EMBL/GenBank/DDBJ databases">
        <authorList>
            <person name="Muzny D."/>
            <person name="Qin X."/>
            <person name="Deng J."/>
            <person name="Jiang H."/>
            <person name="Liu Y."/>
            <person name="Qu J."/>
            <person name="Song X.-Z."/>
            <person name="Zhang L."/>
            <person name="Thornton R."/>
            <person name="Coyle M."/>
            <person name="Francisco L."/>
            <person name="Jackson L."/>
            <person name="Javaid M."/>
            <person name="Korchina V."/>
            <person name="Kovar C."/>
            <person name="Mata R."/>
            <person name="Mathew T."/>
            <person name="Ngo R."/>
            <person name="Nguyen L."/>
            <person name="Nguyen N."/>
            <person name="Okwuonu G."/>
            <person name="Ongeri F."/>
            <person name="Pham C."/>
            <person name="Simmons D."/>
            <person name="Wilczek-Boney K."/>
            <person name="Hale W."/>
            <person name="Jakkamsetti A."/>
            <person name="Pham P."/>
            <person name="Ruth R."/>
            <person name="San Lucas F."/>
            <person name="Warren J."/>
            <person name="Zhang J."/>
            <person name="Zhao Z."/>
            <person name="Zhou C."/>
            <person name="Zhu D."/>
            <person name="Lee S."/>
            <person name="Bess C."/>
            <person name="Blankenburg K."/>
            <person name="Forbes L."/>
            <person name="Fu Q."/>
            <person name="Gubbala S."/>
            <person name="Hirani K."/>
            <person name="Jayaseelan J.C."/>
            <person name="Lara F."/>
            <person name="Munidasa M."/>
            <person name="Palculict T."/>
            <person name="Patil S."/>
            <person name="Pu L.-L."/>
            <person name="Saada N."/>
            <person name="Tang L."/>
            <person name="Weissenberger G."/>
            <person name="Zhu Y."/>
            <person name="Hemphill L."/>
            <person name="Shang Y."/>
            <person name="Youmans B."/>
            <person name="Ayvaz T."/>
            <person name="Ross M."/>
            <person name="Santibanez J."/>
            <person name="Aqrawi P."/>
            <person name="Gross S."/>
            <person name="Joshi V."/>
            <person name="Fowler G."/>
            <person name="Nazareth L."/>
            <person name="Reid J."/>
            <person name="Worley K."/>
            <person name="Petrosino J."/>
            <person name="Highlander S."/>
            <person name="Gibbs R."/>
        </authorList>
    </citation>
    <scope>NUCLEOTIDE SEQUENCE [LARGE SCALE GENOMIC DNA]</scope>
    <source>
        <strain evidence="7 8">2681</strain>
    </source>
</reference>
<accession>F9DP52</accession>
<dbReference type="PANTHER" id="PTHR47089">
    <property type="entry name" value="ABC TRANSPORTER, PERMEASE PROTEIN"/>
    <property type="match status" value="1"/>
</dbReference>
<keyword evidence="4 6" id="KW-1133">Transmembrane helix</keyword>
<comment type="subcellular location">
    <subcellularLocation>
        <location evidence="1">Cell membrane</location>
        <topology evidence="1">Multi-pass membrane protein</topology>
    </subcellularLocation>
</comment>
<keyword evidence="2" id="KW-1003">Cell membrane</keyword>
<dbReference type="GO" id="GO:0005886">
    <property type="term" value="C:plasma membrane"/>
    <property type="evidence" value="ECO:0007669"/>
    <property type="project" value="UniProtKB-SubCell"/>
</dbReference>
<sequence length="353" mass="37506">MVMNIMSNKMINILVPVISIILGLLVGAVVMLISDYNPVTGYIALWNGIFGDSYVIGETIRQISPYILAGLAVAFAFRTGLFNIGVEGQLIVGWFAAAYVGMAFELPKIIHLPLALLAAAVAGALWGLIPGILKATLKVHEVIVTIMMNYIALHVVNALIKTISGGGFKTERIHETASLRSEFLSNLTDYSTLHYGIFVALAMVVVMWFVLEKTKSGYELKSVGFNENASQYAGMNVNKNIILAMVISGAFAGLGGAMEALGTFGNMSSMGGFTGIGFDGIAVALLGANTPLGVIFGATLFGSLKYGANNMPNAAGIPVEIVSIIIALVIFFVACGYIIRIGLIRLRNKKEAK</sequence>
<organism evidence="7 8">
    <name type="scientific">Sporosarcina newyorkensis 2681</name>
    <dbReference type="NCBI Taxonomy" id="1027292"/>
    <lineage>
        <taxon>Bacteria</taxon>
        <taxon>Bacillati</taxon>
        <taxon>Bacillota</taxon>
        <taxon>Bacilli</taxon>
        <taxon>Bacillales</taxon>
        <taxon>Caryophanaceae</taxon>
        <taxon>Sporosarcina</taxon>
    </lineage>
</organism>
<dbReference type="PANTHER" id="PTHR47089:SF1">
    <property type="entry name" value="GUANOSINE ABC TRANSPORTER PERMEASE PROTEIN NUPP"/>
    <property type="match status" value="1"/>
</dbReference>
<evidence type="ECO:0000256" key="2">
    <source>
        <dbReference type="ARBA" id="ARBA00022475"/>
    </source>
</evidence>
<feature type="transmembrane region" description="Helical" evidence="6">
    <location>
        <begin position="241"/>
        <end position="264"/>
    </location>
</feature>
<dbReference type="HOGENOM" id="CLU_040769_0_1_9"/>
<name>F9DP52_9BACL</name>
<protein>
    <submittedName>
        <fullName evidence="7">ABC superfamily ATP binding cassette transporter, membrane protein</fullName>
    </submittedName>
</protein>
<evidence type="ECO:0000256" key="1">
    <source>
        <dbReference type="ARBA" id="ARBA00004651"/>
    </source>
</evidence>
<feature type="transmembrane region" description="Helical" evidence="6">
    <location>
        <begin position="276"/>
        <end position="301"/>
    </location>
</feature>
<evidence type="ECO:0000313" key="8">
    <source>
        <dbReference type="Proteomes" id="UP000005316"/>
    </source>
</evidence>
<dbReference type="AlphaFoldDB" id="F9DP52"/>
<dbReference type="EMBL" id="AFPZ01000016">
    <property type="protein sequence ID" value="EGQ27461.1"/>
    <property type="molecule type" value="Genomic_DNA"/>
</dbReference>
<keyword evidence="3 6" id="KW-0812">Transmembrane</keyword>
<evidence type="ECO:0000256" key="4">
    <source>
        <dbReference type="ARBA" id="ARBA00022989"/>
    </source>
</evidence>
<dbReference type="Pfam" id="PF02653">
    <property type="entry name" value="BPD_transp_2"/>
    <property type="match status" value="1"/>
</dbReference>